<dbReference type="SUPFAM" id="SSF103473">
    <property type="entry name" value="MFS general substrate transporter"/>
    <property type="match status" value="1"/>
</dbReference>
<evidence type="ECO:0000256" key="4">
    <source>
        <dbReference type="ARBA" id="ARBA00022989"/>
    </source>
</evidence>
<feature type="transmembrane region" description="Helical" evidence="6">
    <location>
        <begin position="116"/>
        <end position="138"/>
    </location>
</feature>
<dbReference type="PANTHER" id="PTHR48022">
    <property type="entry name" value="PLASTIDIC GLUCOSE TRANSPORTER 4"/>
    <property type="match status" value="1"/>
</dbReference>
<dbReference type="InterPro" id="IPR036259">
    <property type="entry name" value="MFS_trans_sf"/>
</dbReference>
<gene>
    <name evidence="9" type="ORF">BN1708_013924</name>
    <name evidence="8" type="ORF">BN1723_013207</name>
</gene>
<evidence type="ECO:0000256" key="3">
    <source>
        <dbReference type="ARBA" id="ARBA00022692"/>
    </source>
</evidence>
<keyword evidence="4 6" id="KW-1133">Transmembrane helix</keyword>
<dbReference type="EMBL" id="CVQI01015780">
    <property type="protein sequence ID" value="CRK24198.1"/>
    <property type="molecule type" value="Genomic_DNA"/>
</dbReference>
<evidence type="ECO:0000313" key="10">
    <source>
        <dbReference type="Proteomes" id="UP000044602"/>
    </source>
</evidence>
<dbReference type="PROSITE" id="PS50850">
    <property type="entry name" value="MFS"/>
    <property type="match status" value="1"/>
</dbReference>
<keyword evidence="3 6" id="KW-0812">Transmembrane</keyword>
<evidence type="ECO:0000259" key="7">
    <source>
        <dbReference type="PROSITE" id="PS50850"/>
    </source>
</evidence>
<proteinExistence type="inferred from homology"/>
<sequence length="221" mass="24222">MFVAAYLPYFFTVAGVNNPMGIAQGAYAIQLVGNMVSWFLVDRLGRRPLIVWGMAATTVLLFVIGCVAIPANNQQALSAMVALMAFWGFLYQATLGAVSFAVGGETPTARLRQKTYSINIMSSTAAGTLVSQLLPYLINPTDGNLGGKVAFVFFGLSMPLAIYFFFCLPEMKGRTYLELEEMFQQEIPARKFKEYVSTAQLAESEARKAVVVPRDQRVGTQ</sequence>
<accession>A0A0G4LQW2</accession>
<dbReference type="InterPro" id="IPR005828">
    <property type="entry name" value="MFS_sugar_transport-like"/>
</dbReference>
<dbReference type="GO" id="GO:0005351">
    <property type="term" value="F:carbohydrate:proton symporter activity"/>
    <property type="evidence" value="ECO:0007669"/>
    <property type="project" value="TreeGrafter"/>
</dbReference>
<dbReference type="Proteomes" id="UP000045706">
    <property type="component" value="Unassembled WGS sequence"/>
</dbReference>
<dbReference type="InterPro" id="IPR020846">
    <property type="entry name" value="MFS_dom"/>
</dbReference>
<dbReference type="Gene3D" id="1.20.1250.20">
    <property type="entry name" value="MFS general substrate transporter like domains"/>
    <property type="match status" value="1"/>
</dbReference>
<evidence type="ECO:0000313" key="8">
    <source>
        <dbReference type="EMBL" id="CRK24198.1"/>
    </source>
</evidence>
<evidence type="ECO:0000256" key="2">
    <source>
        <dbReference type="ARBA" id="ARBA00010992"/>
    </source>
</evidence>
<dbReference type="PANTHER" id="PTHR48022:SF5">
    <property type="entry name" value="ALPHA-GLUCOSIDES PERMEASE MPH2-RELATED"/>
    <property type="match status" value="1"/>
</dbReference>
<evidence type="ECO:0000256" key="6">
    <source>
        <dbReference type="SAM" id="Phobius"/>
    </source>
</evidence>
<dbReference type="Proteomes" id="UP000044602">
    <property type="component" value="Unassembled WGS sequence"/>
</dbReference>
<feature type="transmembrane region" description="Helical" evidence="6">
    <location>
        <begin position="150"/>
        <end position="168"/>
    </location>
</feature>
<feature type="transmembrane region" description="Helical" evidence="6">
    <location>
        <begin position="48"/>
        <end position="71"/>
    </location>
</feature>
<evidence type="ECO:0000256" key="5">
    <source>
        <dbReference type="ARBA" id="ARBA00023136"/>
    </source>
</evidence>
<protein>
    <recommendedName>
        <fullName evidence="7">Major facilitator superfamily (MFS) profile domain-containing protein</fullName>
    </recommendedName>
</protein>
<keyword evidence="5 6" id="KW-0472">Membrane</keyword>
<keyword evidence="10" id="KW-1185">Reference proteome</keyword>
<organism evidence="9 10">
    <name type="scientific">Verticillium longisporum</name>
    <name type="common">Verticillium dahliae var. longisporum</name>
    <dbReference type="NCBI Taxonomy" id="100787"/>
    <lineage>
        <taxon>Eukaryota</taxon>
        <taxon>Fungi</taxon>
        <taxon>Dikarya</taxon>
        <taxon>Ascomycota</taxon>
        <taxon>Pezizomycotina</taxon>
        <taxon>Sordariomycetes</taxon>
        <taxon>Hypocreomycetidae</taxon>
        <taxon>Glomerellales</taxon>
        <taxon>Plectosphaerellaceae</taxon>
        <taxon>Verticillium</taxon>
    </lineage>
</organism>
<dbReference type="InterPro" id="IPR050360">
    <property type="entry name" value="MFS_Sugar_Transporters"/>
</dbReference>
<feature type="domain" description="Major facilitator superfamily (MFS) profile" evidence="7">
    <location>
        <begin position="1"/>
        <end position="172"/>
    </location>
</feature>
<evidence type="ECO:0000313" key="11">
    <source>
        <dbReference type="Proteomes" id="UP000045706"/>
    </source>
</evidence>
<feature type="transmembrane region" description="Helical" evidence="6">
    <location>
        <begin position="77"/>
        <end position="104"/>
    </location>
</feature>
<dbReference type="GO" id="GO:0016020">
    <property type="term" value="C:membrane"/>
    <property type="evidence" value="ECO:0007669"/>
    <property type="project" value="UniProtKB-SubCell"/>
</dbReference>
<dbReference type="Pfam" id="PF00083">
    <property type="entry name" value="Sugar_tr"/>
    <property type="match status" value="1"/>
</dbReference>
<comment type="subcellular location">
    <subcellularLocation>
        <location evidence="1">Membrane</location>
        <topology evidence="1">Multi-pass membrane protein</topology>
    </subcellularLocation>
</comment>
<comment type="similarity">
    <text evidence="2">Belongs to the major facilitator superfamily. Sugar transporter (TC 2.A.1.1) family.</text>
</comment>
<name>A0A0G4LQW2_VERLO</name>
<dbReference type="AlphaFoldDB" id="A0A0G4LQW2"/>
<feature type="transmembrane region" description="Helical" evidence="6">
    <location>
        <begin position="20"/>
        <end position="41"/>
    </location>
</feature>
<evidence type="ECO:0000256" key="1">
    <source>
        <dbReference type="ARBA" id="ARBA00004141"/>
    </source>
</evidence>
<dbReference type="EMBL" id="CVQH01017113">
    <property type="protein sequence ID" value="CRK24338.1"/>
    <property type="molecule type" value="Genomic_DNA"/>
</dbReference>
<evidence type="ECO:0000313" key="9">
    <source>
        <dbReference type="EMBL" id="CRK24338.1"/>
    </source>
</evidence>
<reference evidence="10 11" key="1">
    <citation type="submission" date="2015-05" db="EMBL/GenBank/DDBJ databases">
        <authorList>
            <person name="Fogelqvist Johan"/>
        </authorList>
    </citation>
    <scope>NUCLEOTIDE SEQUENCE [LARGE SCALE GENOMIC DNA]</scope>
    <source>
        <strain evidence="9">VL1</strain>
        <strain evidence="8">VL2</strain>
    </source>
</reference>